<dbReference type="RefSeq" id="WP_230298584.1">
    <property type="nucleotide sequence ID" value="NZ_JACHMQ010000001.1"/>
</dbReference>
<gene>
    <name evidence="1" type="ORF">BKA00_005925</name>
</gene>
<comment type="caution">
    <text evidence="1">The sequence shown here is derived from an EMBL/GenBank/DDBJ whole genome shotgun (WGS) entry which is preliminary data.</text>
</comment>
<dbReference type="AlphaFoldDB" id="A0A7X0G658"/>
<dbReference type="InterPro" id="IPR001544">
    <property type="entry name" value="Aminotrans_IV"/>
</dbReference>
<dbReference type="Gene3D" id="3.20.10.10">
    <property type="entry name" value="D-amino Acid Aminotransferase, subunit A, domain 2"/>
    <property type="match status" value="1"/>
</dbReference>
<evidence type="ECO:0000313" key="2">
    <source>
        <dbReference type="Proteomes" id="UP000546324"/>
    </source>
</evidence>
<organism evidence="1 2">
    <name type="scientific">Actinomadura coerulea</name>
    <dbReference type="NCBI Taxonomy" id="46159"/>
    <lineage>
        <taxon>Bacteria</taxon>
        <taxon>Bacillati</taxon>
        <taxon>Actinomycetota</taxon>
        <taxon>Actinomycetes</taxon>
        <taxon>Streptosporangiales</taxon>
        <taxon>Thermomonosporaceae</taxon>
        <taxon>Actinomadura</taxon>
    </lineage>
</organism>
<keyword evidence="2" id="KW-1185">Reference proteome</keyword>
<protein>
    <submittedName>
        <fullName evidence="1">Branched-subunit amino acid aminotransferase/4-amino-4-deoxychorismate lyase</fullName>
    </submittedName>
</protein>
<dbReference type="GO" id="GO:0008483">
    <property type="term" value="F:transaminase activity"/>
    <property type="evidence" value="ECO:0007669"/>
    <property type="project" value="UniProtKB-KW"/>
</dbReference>
<keyword evidence="1" id="KW-0456">Lyase</keyword>
<accession>A0A7X0G658</accession>
<dbReference type="Proteomes" id="UP000546324">
    <property type="component" value="Unassembled WGS sequence"/>
</dbReference>
<dbReference type="SUPFAM" id="SSF56752">
    <property type="entry name" value="D-aminoacid aminotransferase-like PLP-dependent enzymes"/>
    <property type="match status" value="1"/>
</dbReference>
<reference evidence="1 2" key="1">
    <citation type="submission" date="2020-08" db="EMBL/GenBank/DDBJ databases">
        <title>Sequencing the genomes of 1000 actinobacteria strains.</title>
        <authorList>
            <person name="Klenk H.-P."/>
        </authorList>
    </citation>
    <scope>NUCLEOTIDE SEQUENCE [LARGE SCALE GENOMIC DNA]</scope>
    <source>
        <strain evidence="1 2">DSM 43675</strain>
    </source>
</reference>
<dbReference type="InterPro" id="IPR036038">
    <property type="entry name" value="Aminotransferase-like"/>
</dbReference>
<dbReference type="Pfam" id="PF01063">
    <property type="entry name" value="Aminotran_4"/>
    <property type="match status" value="1"/>
</dbReference>
<dbReference type="InterPro" id="IPR043132">
    <property type="entry name" value="BCAT-like_C"/>
</dbReference>
<proteinExistence type="predicted"/>
<sequence length="102" mass="11249">MKTFVSEGATWNIGFFDGQQVVWPNAEVLTGVTMRLLHQVHEATSLGPVNLSDLPRMEAAFATNTAIGVRAITAINEVEFPDVHPILETLRKEYEEIPAEAV</sequence>
<name>A0A7X0G658_9ACTN</name>
<evidence type="ECO:0000313" key="1">
    <source>
        <dbReference type="EMBL" id="MBB6399011.1"/>
    </source>
</evidence>
<keyword evidence="1" id="KW-0032">Aminotransferase</keyword>
<keyword evidence="1" id="KW-0808">Transferase</keyword>
<dbReference type="GO" id="GO:0016829">
    <property type="term" value="F:lyase activity"/>
    <property type="evidence" value="ECO:0007669"/>
    <property type="project" value="UniProtKB-KW"/>
</dbReference>
<dbReference type="EMBL" id="JACHMQ010000001">
    <property type="protein sequence ID" value="MBB6399011.1"/>
    <property type="molecule type" value="Genomic_DNA"/>
</dbReference>